<evidence type="ECO:0000313" key="13">
    <source>
        <dbReference type="Proteomes" id="UP000199417"/>
    </source>
</evidence>
<reference evidence="12 13" key="1">
    <citation type="submission" date="2016-10" db="EMBL/GenBank/DDBJ databases">
        <authorList>
            <person name="de Groot N.N."/>
        </authorList>
    </citation>
    <scope>NUCLEOTIDE SEQUENCE [LARGE SCALE GENOMIC DNA]</scope>
    <source>
        <strain evidence="12 13">JCM 11308</strain>
    </source>
</reference>
<dbReference type="AlphaFoldDB" id="A0A1G6MR68"/>
<feature type="domain" description="ABC transporter" evidence="10">
    <location>
        <begin position="334"/>
        <end position="569"/>
    </location>
</feature>
<dbReference type="InterPro" id="IPR003593">
    <property type="entry name" value="AAA+_ATPase"/>
</dbReference>
<keyword evidence="4 9" id="KW-0812">Transmembrane</keyword>
<dbReference type="Gene3D" id="1.20.1560.10">
    <property type="entry name" value="ABC transporter type 1, transmembrane domain"/>
    <property type="match status" value="1"/>
</dbReference>
<dbReference type="PROSITE" id="PS00211">
    <property type="entry name" value="ABC_TRANSPORTER_1"/>
    <property type="match status" value="1"/>
</dbReference>
<comment type="subcellular location">
    <subcellularLocation>
        <location evidence="1">Cell membrane</location>
        <topology evidence="1">Multi-pass membrane protein</topology>
    </subcellularLocation>
</comment>
<dbReference type="SMART" id="SM00382">
    <property type="entry name" value="AAA"/>
    <property type="match status" value="1"/>
</dbReference>
<evidence type="ECO:0000256" key="6">
    <source>
        <dbReference type="ARBA" id="ARBA00022840"/>
    </source>
</evidence>
<feature type="transmembrane region" description="Helical" evidence="9">
    <location>
        <begin position="237"/>
        <end position="259"/>
    </location>
</feature>
<name>A0A1G6MR68_9NOCA</name>
<dbReference type="PANTHER" id="PTHR43394">
    <property type="entry name" value="ATP-DEPENDENT PERMEASE MDL1, MITOCHONDRIAL"/>
    <property type="match status" value="1"/>
</dbReference>
<dbReference type="SUPFAM" id="SSF90123">
    <property type="entry name" value="ABC transporter transmembrane region"/>
    <property type="match status" value="1"/>
</dbReference>
<dbReference type="STRING" id="168276.SAMN05444580_101279"/>
<evidence type="ECO:0000256" key="2">
    <source>
        <dbReference type="ARBA" id="ARBA00022448"/>
    </source>
</evidence>
<dbReference type="FunFam" id="1.20.1560.10:FF:000040">
    <property type="entry name" value="Multidrug ABC transporter ATP-binding protein"/>
    <property type="match status" value="1"/>
</dbReference>
<feature type="transmembrane region" description="Helical" evidence="9">
    <location>
        <begin position="127"/>
        <end position="151"/>
    </location>
</feature>
<dbReference type="GO" id="GO:0005886">
    <property type="term" value="C:plasma membrane"/>
    <property type="evidence" value="ECO:0007669"/>
    <property type="project" value="UniProtKB-SubCell"/>
</dbReference>
<dbReference type="PROSITE" id="PS50893">
    <property type="entry name" value="ABC_TRANSPORTER_2"/>
    <property type="match status" value="1"/>
</dbReference>
<organism evidence="12 13">
    <name type="scientific">Rhodococcus tukisamuensis</name>
    <dbReference type="NCBI Taxonomy" id="168276"/>
    <lineage>
        <taxon>Bacteria</taxon>
        <taxon>Bacillati</taxon>
        <taxon>Actinomycetota</taxon>
        <taxon>Actinomycetes</taxon>
        <taxon>Mycobacteriales</taxon>
        <taxon>Nocardiaceae</taxon>
        <taxon>Rhodococcus</taxon>
    </lineage>
</organism>
<keyword evidence="3" id="KW-1003">Cell membrane</keyword>
<dbReference type="GO" id="GO:0016887">
    <property type="term" value="F:ATP hydrolysis activity"/>
    <property type="evidence" value="ECO:0007669"/>
    <property type="project" value="InterPro"/>
</dbReference>
<feature type="transmembrane region" description="Helical" evidence="9">
    <location>
        <begin position="271"/>
        <end position="298"/>
    </location>
</feature>
<dbReference type="GO" id="GO:0005524">
    <property type="term" value="F:ATP binding"/>
    <property type="evidence" value="ECO:0007669"/>
    <property type="project" value="UniProtKB-KW"/>
</dbReference>
<evidence type="ECO:0000256" key="3">
    <source>
        <dbReference type="ARBA" id="ARBA00022475"/>
    </source>
</evidence>
<dbReference type="InterPro" id="IPR003439">
    <property type="entry name" value="ABC_transporter-like_ATP-bd"/>
</dbReference>
<dbReference type="CDD" id="cd18548">
    <property type="entry name" value="ABC_6TM_Tm287_like"/>
    <property type="match status" value="1"/>
</dbReference>
<accession>A0A1G6MR68</accession>
<dbReference type="InterPro" id="IPR027417">
    <property type="entry name" value="P-loop_NTPase"/>
</dbReference>
<dbReference type="InterPro" id="IPR036640">
    <property type="entry name" value="ABC1_TM_sf"/>
</dbReference>
<dbReference type="PROSITE" id="PS50929">
    <property type="entry name" value="ABC_TM1F"/>
    <property type="match status" value="1"/>
</dbReference>
<keyword evidence="5" id="KW-0547">Nucleotide-binding</keyword>
<dbReference type="SUPFAM" id="SSF52540">
    <property type="entry name" value="P-loop containing nucleoside triphosphate hydrolases"/>
    <property type="match status" value="1"/>
</dbReference>
<keyword evidence="8 9" id="KW-0472">Membrane</keyword>
<dbReference type="RefSeq" id="WP_072844580.1">
    <property type="nucleotide sequence ID" value="NZ_FNAB01000001.1"/>
</dbReference>
<evidence type="ECO:0000259" key="11">
    <source>
        <dbReference type="PROSITE" id="PS50929"/>
    </source>
</evidence>
<dbReference type="FunFam" id="3.40.50.300:FF:000854">
    <property type="entry name" value="Multidrug ABC transporter ATP-binding protein"/>
    <property type="match status" value="1"/>
</dbReference>
<keyword evidence="7 9" id="KW-1133">Transmembrane helix</keyword>
<keyword evidence="6 12" id="KW-0067">ATP-binding</keyword>
<evidence type="ECO:0000256" key="1">
    <source>
        <dbReference type="ARBA" id="ARBA00004651"/>
    </source>
</evidence>
<keyword evidence="13" id="KW-1185">Reference proteome</keyword>
<feature type="transmembrane region" description="Helical" evidence="9">
    <location>
        <begin position="54"/>
        <end position="78"/>
    </location>
</feature>
<evidence type="ECO:0000256" key="4">
    <source>
        <dbReference type="ARBA" id="ARBA00022692"/>
    </source>
</evidence>
<dbReference type="EMBL" id="FNAB01000001">
    <property type="protein sequence ID" value="SDC58030.1"/>
    <property type="molecule type" value="Genomic_DNA"/>
</dbReference>
<dbReference type="GO" id="GO:0015421">
    <property type="term" value="F:ABC-type oligopeptide transporter activity"/>
    <property type="evidence" value="ECO:0007669"/>
    <property type="project" value="TreeGrafter"/>
</dbReference>
<evidence type="ECO:0000259" key="10">
    <source>
        <dbReference type="PROSITE" id="PS50893"/>
    </source>
</evidence>
<evidence type="ECO:0000256" key="7">
    <source>
        <dbReference type="ARBA" id="ARBA00022989"/>
    </source>
</evidence>
<dbReference type="PANTHER" id="PTHR43394:SF1">
    <property type="entry name" value="ATP-BINDING CASSETTE SUB-FAMILY B MEMBER 10, MITOCHONDRIAL"/>
    <property type="match status" value="1"/>
</dbReference>
<evidence type="ECO:0000313" key="12">
    <source>
        <dbReference type="EMBL" id="SDC58030.1"/>
    </source>
</evidence>
<feature type="domain" description="ABC transmembrane type-1" evidence="11">
    <location>
        <begin position="18"/>
        <end position="300"/>
    </location>
</feature>
<gene>
    <name evidence="12" type="ORF">SAMN05444580_101279</name>
</gene>
<dbReference type="Gene3D" id="3.40.50.300">
    <property type="entry name" value="P-loop containing nucleotide triphosphate hydrolases"/>
    <property type="match status" value="1"/>
</dbReference>
<dbReference type="InterPro" id="IPR011527">
    <property type="entry name" value="ABC1_TM_dom"/>
</dbReference>
<proteinExistence type="predicted"/>
<evidence type="ECO:0000256" key="5">
    <source>
        <dbReference type="ARBA" id="ARBA00022741"/>
    </source>
</evidence>
<protein>
    <submittedName>
        <fullName evidence="12">ATP-binding cassette, subfamily B</fullName>
    </submittedName>
</protein>
<sequence>MLYSLLRTHLRPYRGDLAGVIALQFISTMASLYLPSLNADIIDKGVTKGDTGVVLSTGGIMLLVTCLQIACSIGAVYFGARAAMGLGRDLRGAVMHKVSEFSAREVGFFGAPSLITRNTNDVQQVQMVVVISCTILVAAPIMCIGGIIMSIRVSQGLAWVLAVAVPLLALCMGLVIRKMVPQFRVMQVRIDAINRVLREQITGIRVVRAFVREPEEIQRFEDANEALVSTALRVGRLMAFMLPVVMLIANVTSVTVLWFGGHLIDEGTMEIGALTAVLSYIMQILMAVTMVTVMTVLLPRASVCAERISEVLDTEPSVRAPSWVLPGWQARGIVEMRSASFSFPGAEAPVLRNISFLAEPGMTTAIIGGTGSGKSTLLNLIPRLIDATDGQVRVGAADVRTIEPDQLRASIGLVPQKPFLFSGTVATNLRYGDPDATDAQLWRALEIAQADDFVRAMPEGLDTAVSQGGTTVSGGQRQRLAIARALVRQPEIYLFDDSFSALDLSTDARLRAALRPVTRDACVIIVAQRVSTIIDADQILVLDDGAIVGAGTHTQLLETCETYAEIVSSQFAAQEAS</sequence>
<evidence type="ECO:0000256" key="9">
    <source>
        <dbReference type="SAM" id="Phobius"/>
    </source>
</evidence>
<dbReference type="Proteomes" id="UP000199417">
    <property type="component" value="Unassembled WGS sequence"/>
</dbReference>
<feature type="transmembrane region" description="Helical" evidence="9">
    <location>
        <begin position="12"/>
        <end position="34"/>
    </location>
</feature>
<keyword evidence="2" id="KW-0813">Transport</keyword>
<evidence type="ECO:0000256" key="8">
    <source>
        <dbReference type="ARBA" id="ARBA00023136"/>
    </source>
</evidence>
<dbReference type="InterPro" id="IPR039421">
    <property type="entry name" value="Type_1_exporter"/>
</dbReference>
<dbReference type="Pfam" id="PF00664">
    <property type="entry name" value="ABC_membrane"/>
    <property type="match status" value="1"/>
</dbReference>
<feature type="transmembrane region" description="Helical" evidence="9">
    <location>
        <begin position="157"/>
        <end position="176"/>
    </location>
</feature>
<dbReference type="InterPro" id="IPR017871">
    <property type="entry name" value="ABC_transporter-like_CS"/>
</dbReference>
<dbReference type="Pfam" id="PF00005">
    <property type="entry name" value="ABC_tran"/>
    <property type="match status" value="1"/>
</dbReference>